<organism evidence="3 4">
    <name type="scientific">Limulus polyphemus</name>
    <name type="common">Atlantic horseshoe crab</name>
    <dbReference type="NCBI Taxonomy" id="6850"/>
    <lineage>
        <taxon>Eukaryota</taxon>
        <taxon>Metazoa</taxon>
        <taxon>Ecdysozoa</taxon>
        <taxon>Arthropoda</taxon>
        <taxon>Chelicerata</taxon>
        <taxon>Merostomata</taxon>
        <taxon>Xiphosura</taxon>
        <taxon>Limulidae</taxon>
        <taxon>Limulus</taxon>
    </lineage>
</organism>
<dbReference type="InterPro" id="IPR007110">
    <property type="entry name" value="Ig-like_dom"/>
</dbReference>
<dbReference type="PANTHER" id="PTHR21261">
    <property type="entry name" value="BEAT PROTEIN"/>
    <property type="match status" value="1"/>
</dbReference>
<feature type="domain" description="Ig-like" evidence="2">
    <location>
        <begin position="20"/>
        <end position="142"/>
    </location>
</feature>
<dbReference type="SUPFAM" id="SSF48726">
    <property type="entry name" value="Immunoglobulin"/>
    <property type="match status" value="1"/>
</dbReference>
<proteinExistence type="predicted"/>
<dbReference type="PANTHER" id="PTHR21261:SF2">
    <property type="entry name" value="GH04238P-RELATED"/>
    <property type="match status" value="1"/>
</dbReference>
<dbReference type="RefSeq" id="XP_013789803.1">
    <property type="nucleotide sequence ID" value="XM_013934349.2"/>
</dbReference>
<dbReference type="GeneID" id="106473667"/>
<dbReference type="InterPro" id="IPR013783">
    <property type="entry name" value="Ig-like_fold"/>
</dbReference>
<evidence type="ECO:0000259" key="2">
    <source>
        <dbReference type="PROSITE" id="PS50835"/>
    </source>
</evidence>
<dbReference type="PROSITE" id="PS50835">
    <property type="entry name" value="IG_LIKE"/>
    <property type="match status" value="1"/>
</dbReference>
<keyword evidence="1" id="KW-0732">Signal</keyword>
<reference evidence="4" key="1">
    <citation type="submission" date="2025-08" db="UniProtKB">
        <authorList>
            <consortium name="RefSeq"/>
        </authorList>
    </citation>
    <scope>IDENTIFICATION</scope>
    <source>
        <tissue evidence="4">Muscle</tissue>
    </source>
</reference>
<accession>A0ABM1BW36</accession>
<dbReference type="Proteomes" id="UP000694941">
    <property type="component" value="Unplaced"/>
</dbReference>
<evidence type="ECO:0000256" key="1">
    <source>
        <dbReference type="SAM" id="SignalP"/>
    </source>
</evidence>
<dbReference type="InterPro" id="IPR036179">
    <property type="entry name" value="Ig-like_dom_sf"/>
</dbReference>
<gene>
    <name evidence="4" type="primary">LOC106473667</name>
</gene>
<dbReference type="Gene3D" id="2.60.40.10">
    <property type="entry name" value="Immunoglobulins"/>
    <property type="match status" value="1"/>
</dbReference>
<protein>
    <submittedName>
        <fullName evidence="4">Uncharacterized protein LOC106473667</fullName>
    </submittedName>
</protein>
<feature type="chain" id="PRO_5045861578" evidence="1">
    <location>
        <begin position="25"/>
        <end position="283"/>
    </location>
</feature>
<feature type="signal peptide" evidence="1">
    <location>
        <begin position="1"/>
        <end position="24"/>
    </location>
</feature>
<keyword evidence="3" id="KW-1185">Reference proteome</keyword>
<evidence type="ECO:0000313" key="4">
    <source>
        <dbReference type="RefSeq" id="XP_013789803.1"/>
    </source>
</evidence>
<sequence length="283" mass="32299">MPKIQAMFVGSLTLILLGLPAFSGLEITKVTVPRWIENGTKTSVVLDCEYSYSTEDRHLVVKWFLNNDPEPIYQWIPELHSRQPSYRLQDRINMSYTIFPSSEFTKYRALKILRPTTDLSGKYTCNVASIADEDSESQWMVIYVLPRKFEFNYTIVTEGSVNFTCEVDGVFPLPVLTVHLRSSSSPLHNAEKMHVQNSSSYYNGVYNVQVFLQLNDDELFPEEHIVECVLFIPGTDIKAKKTLHYFPSTAPKNNGKSPRDSRNHMIIVTGIVVMVVSDVFIKS</sequence>
<name>A0ABM1BW36_LIMPO</name>
<evidence type="ECO:0000313" key="3">
    <source>
        <dbReference type="Proteomes" id="UP000694941"/>
    </source>
</evidence>